<dbReference type="OrthoDB" id="1827493at2"/>
<sequence length="103" mass="11902">MLTYEQQTEKLLSKRQAVLDRIESDKAEIEKINAKLNAIQLAKIRDALGCDEQGLFELITKHPEQLAKLRQDSIAERDTDTSQDDDEFGQQMSFTDKKNPYEE</sequence>
<feature type="compositionally biased region" description="Basic and acidic residues" evidence="1">
    <location>
        <begin position="69"/>
        <end position="80"/>
    </location>
</feature>
<feature type="region of interest" description="Disordered" evidence="1">
    <location>
        <begin position="69"/>
        <end position="103"/>
    </location>
</feature>
<reference evidence="2 3" key="1">
    <citation type="journal article" date="2011" name="J. Bacteriol.">
        <title>Complete genome of the cellulolytic ruminal bacterium Ruminococcus albus 7.</title>
        <authorList>
            <person name="Suen G."/>
            <person name="Stevenson D.M."/>
            <person name="Bruce D.C."/>
            <person name="Chertkov O."/>
            <person name="Copeland A."/>
            <person name="Cheng J.F."/>
            <person name="Detter C."/>
            <person name="Detter J.C."/>
            <person name="Goodwin L.A."/>
            <person name="Han C.S."/>
            <person name="Hauser L.J."/>
            <person name="Ivanova N.N."/>
            <person name="Kyrpides N.C."/>
            <person name="Land M.L."/>
            <person name="Lapidus A."/>
            <person name="Lucas S."/>
            <person name="Ovchinnikova G."/>
            <person name="Pitluck S."/>
            <person name="Tapia R."/>
            <person name="Woyke T."/>
            <person name="Boyum J."/>
            <person name="Mead D."/>
            <person name="Weimer P.J."/>
        </authorList>
    </citation>
    <scope>NUCLEOTIDE SEQUENCE [LARGE SCALE GENOMIC DNA]</scope>
    <source>
        <strain evidence="3">ATCC 27210 / DSM 20455 / JCM 14654 / NCDO 2250 / 7</strain>
    </source>
</reference>
<dbReference type="HOGENOM" id="CLU_2261761_0_0_9"/>
<dbReference type="Proteomes" id="UP000006919">
    <property type="component" value="Chromosome"/>
</dbReference>
<evidence type="ECO:0000313" key="3">
    <source>
        <dbReference type="Proteomes" id="UP000006919"/>
    </source>
</evidence>
<dbReference type="KEGG" id="ral:Rumal_1216"/>
<dbReference type="RefSeq" id="WP_013497905.1">
    <property type="nucleotide sequence ID" value="NC_014833.1"/>
</dbReference>
<dbReference type="EMBL" id="CP002403">
    <property type="protein sequence ID" value="ADU21733.1"/>
    <property type="molecule type" value="Genomic_DNA"/>
</dbReference>
<dbReference type="AlphaFoldDB" id="E6UDU6"/>
<gene>
    <name evidence="2" type="ordered locus">Rumal_1216</name>
</gene>
<evidence type="ECO:0000256" key="1">
    <source>
        <dbReference type="SAM" id="MobiDB-lite"/>
    </source>
</evidence>
<proteinExistence type="predicted"/>
<accession>E6UDU6</accession>
<protein>
    <submittedName>
        <fullName evidence="2">Emm-like protein</fullName>
    </submittedName>
</protein>
<organism evidence="2 3">
    <name type="scientific">Ruminococcus albus (strain ATCC 27210 / DSM 20455 / JCM 14654 / NCDO 2250 / 7)</name>
    <dbReference type="NCBI Taxonomy" id="697329"/>
    <lineage>
        <taxon>Bacteria</taxon>
        <taxon>Bacillati</taxon>
        <taxon>Bacillota</taxon>
        <taxon>Clostridia</taxon>
        <taxon>Eubacteriales</taxon>
        <taxon>Oscillospiraceae</taxon>
        <taxon>Ruminococcus</taxon>
    </lineage>
</organism>
<evidence type="ECO:0000313" key="2">
    <source>
        <dbReference type="EMBL" id="ADU21733.1"/>
    </source>
</evidence>
<dbReference type="STRING" id="697329.Rumal_1216"/>
<name>E6UDU6_RUMA7</name>